<sequence>MLQVSCAARSLVLLCLILFCDLRRAQGWAAPLALCVGFPVRSSGGRAARRLMLRRAQDLGVWVDLS</sequence>
<keyword evidence="1" id="KW-0732">Signal</keyword>
<dbReference type="EMBL" id="LXQA010060083">
    <property type="protein sequence ID" value="MCI05889.1"/>
    <property type="molecule type" value="Genomic_DNA"/>
</dbReference>
<evidence type="ECO:0000313" key="2">
    <source>
        <dbReference type="EMBL" id="MCI05889.1"/>
    </source>
</evidence>
<reference evidence="2 3" key="1">
    <citation type="journal article" date="2018" name="Front. Plant Sci.">
        <title>Red Clover (Trifolium pratense) and Zigzag Clover (T. medium) - A Picture of Genomic Similarities and Differences.</title>
        <authorList>
            <person name="Dluhosova J."/>
            <person name="Istvanek J."/>
            <person name="Nedelnik J."/>
            <person name="Repkova J."/>
        </authorList>
    </citation>
    <scope>NUCLEOTIDE SEQUENCE [LARGE SCALE GENOMIC DNA]</scope>
    <source>
        <strain evidence="3">cv. 10/8</strain>
        <tissue evidence="2">Leaf</tissue>
    </source>
</reference>
<feature type="chain" id="PRO_5017472109" evidence="1">
    <location>
        <begin position="28"/>
        <end position="66"/>
    </location>
</feature>
<keyword evidence="3" id="KW-1185">Reference proteome</keyword>
<accession>A0A392P397</accession>
<dbReference type="Proteomes" id="UP000265520">
    <property type="component" value="Unassembled WGS sequence"/>
</dbReference>
<evidence type="ECO:0000313" key="3">
    <source>
        <dbReference type="Proteomes" id="UP000265520"/>
    </source>
</evidence>
<name>A0A392P397_9FABA</name>
<feature type="signal peptide" evidence="1">
    <location>
        <begin position="1"/>
        <end position="27"/>
    </location>
</feature>
<evidence type="ECO:0000256" key="1">
    <source>
        <dbReference type="SAM" id="SignalP"/>
    </source>
</evidence>
<proteinExistence type="predicted"/>
<protein>
    <submittedName>
        <fullName evidence="2">Uncharacterized protein</fullName>
    </submittedName>
</protein>
<comment type="caution">
    <text evidence="2">The sequence shown here is derived from an EMBL/GenBank/DDBJ whole genome shotgun (WGS) entry which is preliminary data.</text>
</comment>
<organism evidence="2 3">
    <name type="scientific">Trifolium medium</name>
    <dbReference type="NCBI Taxonomy" id="97028"/>
    <lineage>
        <taxon>Eukaryota</taxon>
        <taxon>Viridiplantae</taxon>
        <taxon>Streptophyta</taxon>
        <taxon>Embryophyta</taxon>
        <taxon>Tracheophyta</taxon>
        <taxon>Spermatophyta</taxon>
        <taxon>Magnoliopsida</taxon>
        <taxon>eudicotyledons</taxon>
        <taxon>Gunneridae</taxon>
        <taxon>Pentapetalae</taxon>
        <taxon>rosids</taxon>
        <taxon>fabids</taxon>
        <taxon>Fabales</taxon>
        <taxon>Fabaceae</taxon>
        <taxon>Papilionoideae</taxon>
        <taxon>50 kb inversion clade</taxon>
        <taxon>NPAAA clade</taxon>
        <taxon>Hologalegina</taxon>
        <taxon>IRL clade</taxon>
        <taxon>Trifolieae</taxon>
        <taxon>Trifolium</taxon>
    </lineage>
</organism>
<dbReference type="AlphaFoldDB" id="A0A392P397"/>